<organism evidence="3 4">
    <name type="scientific">Marinobacter suaedae</name>
    <dbReference type="NCBI Taxonomy" id="3057675"/>
    <lineage>
        <taxon>Bacteria</taxon>
        <taxon>Pseudomonadati</taxon>
        <taxon>Pseudomonadota</taxon>
        <taxon>Gammaproteobacteria</taxon>
        <taxon>Pseudomonadales</taxon>
        <taxon>Marinobacteraceae</taxon>
        <taxon>Marinobacter</taxon>
    </lineage>
</organism>
<dbReference type="EMBL" id="JAUMIS010000001">
    <property type="protein sequence ID" value="MDO3720183.1"/>
    <property type="molecule type" value="Genomic_DNA"/>
</dbReference>
<sequence>MTSSATGRPLFKCLLAGSLALISACSDVGSQSDSAPQAKASIIGATRADANVSVRSGSNILVSGKDSDGIDDPILDFDIRVVSVSGDPAFTVEDMEAQLFERTQNTKAFRPPFASQDTQVQFAVEVTDADGVSAVDTTTLTIMPVNDSDSFLIQRAVNIPQTDYYSLMVALDLEPGEITSSSLFQVEIETVVEWPPRVATTDCEFGPGNNLCQMVLATKTLSGEWPSGLSSTDTNAVAAEDASFNPVFSVRIPSVNVDDINRDFETSEREKQLELGHVASARAYHRFRFVRADNNARLLILDGPGEDSRLLLHRYVQVGTAQSNLVAADAIRASKGTEGGLSARAYYHLIDPLDQATTLADWKALRGFTSAVVDEKDFAHAIYLNNYDLGFGRDMFMRTDECGNVYSFVDNYPTLELALKRVNNFATVVMEYSPLEPGTDGNCSTEPKIVKFFAYVPGANGGPRVRMETMNFDGRGEKPLPGVCTACHGGSANALTSFVRNHIKTNGTGTESLLVALDVLSTEEKLNLADLNATFMPFDLDSFLYTDSENSAEVDPFYNPEDISREHQRWYSRESQLAAFRTFNKSALRTYLHKRDSLVDDNPDDGFGPASRWQAPIDLVNSWYQTSIDDLASLDSLDSARFNGDAVLDGWLGQEFLYSEVFARNCRACHIQLANTGLNFDTADEFLDTNNPDSTRMEDIVFNRGVMPLARLTMDRFWVDFNGEESAASKLQTHLGTSAMPGQTIAQFSISDASPEQLGQTIQLAVNFISDEFDYQWSMVSDCGSTSFLTGENTTTASFTTDRSPCDYDVSLEVSNGLESSVVTKTVRMDRKPIVKPIITASLESYVPGQSVINVDVDSEILEGSRGDNSLTQALIIHTDDPAIVPLGDGIVSFNFSGDLSGVSTAFNYSLGDVDGSVSDNEGTVLINIPAVVPDLSVGKITSSGVTLEWAVPSGFVADEYVLYKDGIKLADGITTTNYTYDPPNEEFYEYAVMAVLGGDESPVSNGVKASTGPVPSISSLQAISPEQINVSWTFPEGQSANSFSIYRNGSLLTGMPLDGAARKFEDTDVGPNERYEYSVSANVNGATQKSASTVVYTLPAPPSSVITIPKTNSVTLRWDANDNPDGTEYYICVDGTTACSVTKARDYTVKSLSSNTNYSFEVLAKWLPDSKLVYSNAASSGSNRVKTLISYSDSIKPIVEREGCVGCHNKPGVEDHTEQNVIKFLASYECVTKSLDYGYNCAPGSDMSGYSFEDWELDLIKSWRKQGASSSY</sequence>
<keyword evidence="1" id="KW-0677">Repeat</keyword>
<comment type="caution">
    <text evidence="3">The sequence shown here is derived from an EMBL/GenBank/DDBJ whole genome shotgun (WGS) entry which is preliminary data.</text>
</comment>
<keyword evidence="4" id="KW-1185">Reference proteome</keyword>
<reference evidence="3" key="1">
    <citation type="submission" date="2023-07" db="EMBL/GenBank/DDBJ databases">
        <title>Marinobacter sp. chi1 genome sequencing and assembly.</title>
        <authorList>
            <person name="Park S."/>
        </authorList>
    </citation>
    <scope>NUCLEOTIDE SEQUENCE</scope>
    <source>
        <strain evidence="3">Chi1</strain>
    </source>
</reference>
<evidence type="ECO:0000313" key="3">
    <source>
        <dbReference type="EMBL" id="MDO3720183.1"/>
    </source>
</evidence>
<dbReference type="RefSeq" id="WP_302908454.1">
    <property type="nucleotide sequence ID" value="NZ_JAUMIS010000001.1"/>
</dbReference>
<evidence type="ECO:0000256" key="1">
    <source>
        <dbReference type="ARBA" id="ARBA00022737"/>
    </source>
</evidence>
<dbReference type="Gene3D" id="2.60.40.10">
    <property type="entry name" value="Immunoglobulins"/>
    <property type="match status" value="3"/>
</dbReference>
<feature type="domain" description="Fibronectin type-III" evidence="2">
    <location>
        <begin position="1099"/>
        <end position="1191"/>
    </location>
</feature>
<dbReference type="InterPro" id="IPR003961">
    <property type="entry name" value="FN3_dom"/>
</dbReference>
<dbReference type="Proteomes" id="UP001168640">
    <property type="component" value="Unassembled WGS sequence"/>
</dbReference>
<dbReference type="SMART" id="SM00060">
    <property type="entry name" value="FN3"/>
    <property type="match status" value="3"/>
</dbReference>
<name>A0ABT8VW14_9GAMM</name>
<dbReference type="InterPro" id="IPR036116">
    <property type="entry name" value="FN3_sf"/>
</dbReference>
<evidence type="ECO:0000259" key="2">
    <source>
        <dbReference type="PROSITE" id="PS50853"/>
    </source>
</evidence>
<dbReference type="SUPFAM" id="SSF49265">
    <property type="entry name" value="Fibronectin type III"/>
    <property type="match status" value="2"/>
</dbReference>
<protein>
    <recommendedName>
        <fullName evidence="2">Fibronectin type-III domain-containing protein</fullName>
    </recommendedName>
</protein>
<dbReference type="PROSITE" id="PS50853">
    <property type="entry name" value="FN3"/>
    <property type="match status" value="1"/>
</dbReference>
<proteinExistence type="predicted"/>
<dbReference type="PANTHER" id="PTHR46708">
    <property type="entry name" value="TENASCIN"/>
    <property type="match status" value="1"/>
</dbReference>
<accession>A0ABT8VW14</accession>
<evidence type="ECO:0000313" key="4">
    <source>
        <dbReference type="Proteomes" id="UP001168640"/>
    </source>
</evidence>
<gene>
    <name evidence="3" type="ORF">QVZ43_00515</name>
</gene>
<dbReference type="InterPro" id="IPR050991">
    <property type="entry name" value="ECM_Regulatory_Proteins"/>
</dbReference>
<dbReference type="InterPro" id="IPR013783">
    <property type="entry name" value="Ig-like_fold"/>
</dbReference>
<dbReference type="CDD" id="cd00063">
    <property type="entry name" value="FN3"/>
    <property type="match status" value="2"/>
</dbReference>
<dbReference type="PANTHER" id="PTHR46708:SF11">
    <property type="entry name" value="RECEPTOR-TYPE TYROSINE-PROTEIN PHOSPHATASE ETA-LIKE"/>
    <property type="match status" value="1"/>
</dbReference>